<reference evidence="1 2" key="1">
    <citation type="journal article" date="2015" name="Nature">
        <title>rRNA introns, odd ribosomes, and small enigmatic genomes across a large radiation of phyla.</title>
        <authorList>
            <person name="Brown C.T."/>
            <person name="Hug L.A."/>
            <person name="Thomas B.C."/>
            <person name="Sharon I."/>
            <person name="Castelle C.J."/>
            <person name="Singh A."/>
            <person name="Wilkins M.J."/>
            <person name="Williams K.H."/>
            <person name="Banfield J.F."/>
        </authorList>
    </citation>
    <scope>NUCLEOTIDE SEQUENCE [LARGE SCALE GENOMIC DNA]</scope>
</reference>
<evidence type="ECO:0008006" key="3">
    <source>
        <dbReference type="Google" id="ProtNLM"/>
    </source>
</evidence>
<dbReference type="EMBL" id="LCBL01000001">
    <property type="protein sequence ID" value="KKS09883.1"/>
    <property type="molecule type" value="Genomic_DNA"/>
</dbReference>
<evidence type="ECO:0000313" key="1">
    <source>
        <dbReference type="EMBL" id="KKS09883.1"/>
    </source>
</evidence>
<organism evidence="1 2">
    <name type="scientific">candidate division CPR2 bacterium GW2011_GWC1_41_48</name>
    <dbReference type="NCBI Taxonomy" id="1618344"/>
    <lineage>
        <taxon>Bacteria</taxon>
        <taxon>Bacteria division CPR2</taxon>
    </lineage>
</organism>
<name>A0A0G0ZA07_UNCC2</name>
<dbReference type="SUPFAM" id="SSF51182">
    <property type="entry name" value="RmlC-like cupins"/>
    <property type="match status" value="1"/>
</dbReference>
<gene>
    <name evidence="1" type="ORF">UU65_C0001G0288</name>
</gene>
<dbReference type="Gene3D" id="2.60.120.10">
    <property type="entry name" value="Jelly Rolls"/>
    <property type="match status" value="1"/>
</dbReference>
<evidence type="ECO:0000313" key="2">
    <source>
        <dbReference type="Proteomes" id="UP000033869"/>
    </source>
</evidence>
<comment type="caution">
    <text evidence="1">The sequence shown here is derived from an EMBL/GenBank/DDBJ whole genome shotgun (WGS) entry which is preliminary data.</text>
</comment>
<dbReference type="InterPro" id="IPR011051">
    <property type="entry name" value="RmlC_Cupin_sf"/>
</dbReference>
<dbReference type="InterPro" id="IPR014710">
    <property type="entry name" value="RmlC-like_jellyroll"/>
</dbReference>
<protein>
    <recommendedName>
        <fullName evidence="3">Sugar 3,4-ketoisomerase QdtA cupin domain-containing protein</fullName>
    </recommendedName>
</protein>
<dbReference type="AlphaFoldDB" id="A0A0G0ZA07"/>
<accession>A0A0G0ZA07</accession>
<proteinExistence type="predicted"/>
<sequence length="133" mass="15514">MFAVNSCYNKSMAITRTHIQPAYKKENGLWVLDLGTIELPDDFEVREKYITYFPPQQFGGNHKHPRKEAFIGLGENLRFIWLDDQGQKHEEEMNPQGELYLFIIPSQIPHAVINKSRKIPAILYELLIKSKKV</sequence>
<dbReference type="Proteomes" id="UP000033869">
    <property type="component" value="Unassembled WGS sequence"/>
</dbReference>